<name>A0AAD0QJ68_9BACT</name>
<dbReference type="Proteomes" id="UP000254504">
    <property type="component" value="Chromosome"/>
</dbReference>
<evidence type="ECO:0000256" key="4">
    <source>
        <dbReference type="ARBA" id="ARBA00023136"/>
    </source>
</evidence>
<evidence type="ECO:0000313" key="9">
    <source>
        <dbReference type="Proteomes" id="UP000289132"/>
    </source>
</evidence>
<keyword evidence="3 5" id="KW-1133">Transmembrane helix</keyword>
<evidence type="ECO:0000256" key="5">
    <source>
        <dbReference type="SAM" id="Phobius"/>
    </source>
</evidence>
<comment type="subcellular location">
    <subcellularLocation>
        <location evidence="1">Membrane</location>
        <topology evidence="1">Multi-pass membrane protein</topology>
    </subcellularLocation>
</comment>
<keyword evidence="4 5" id="KW-0472">Membrane</keyword>
<keyword evidence="9" id="KW-1185">Reference proteome</keyword>
<dbReference type="Pfam" id="PF07264">
    <property type="entry name" value="EI24"/>
    <property type="match status" value="1"/>
</dbReference>
<dbReference type="EMBL" id="PDKD01000001">
    <property type="protein sequence ID" value="RXJ92949.1"/>
    <property type="molecule type" value="Genomic_DNA"/>
</dbReference>
<dbReference type="Proteomes" id="UP000289132">
    <property type="component" value="Unassembled WGS sequence"/>
</dbReference>
<feature type="transmembrane region" description="Helical" evidence="5">
    <location>
        <begin position="23"/>
        <end position="46"/>
    </location>
</feature>
<dbReference type="KEGG" id="atp:ATR_0500"/>
<keyword evidence="2 5" id="KW-0812">Transmembrane</keyword>
<evidence type="ECO:0000256" key="2">
    <source>
        <dbReference type="ARBA" id="ARBA00022692"/>
    </source>
</evidence>
<dbReference type="RefSeq" id="WP_115427919.1">
    <property type="nucleotide sequence ID" value="NZ_CP031367.1"/>
</dbReference>
<evidence type="ECO:0000256" key="3">
    <source>
        <dbReference type="ARBA" id="ARBA00022989"/>
    </source>
</evidence>
<feature type="transmembrane region" description="Helical" evidence="5">
    <location>
        <begin position="67"/>
        <end position="85"/>
    </location>
</feature>
<evidence type="ECO:0000313" key="6">
    <source>
        <dbReference type="EMBL" id="AXK48381.1"/>
    </source>
</evidence>
<feature type="transmembrane region" description="Helical" evidence="5">
    <location>
        <begin position="168"/>
        <end position="186"/>
    </location>
</feature>
<feature type="transmembrane region" description="Helical" evidence="5">
    <location>
        <begin position="91"/>
        <end position="119"/>
    </location>
</feature>
<reference evidence="7 9" key="1">
    <citation type="submission" date="2017-10" db="EMBL/GenBank/DDBJ databases">
        <title>Genomics of the genus Arcobacter.</title>
        <authorList>
            <person name="Perez-Cataluna A."/>
            <person name="Figueras M.J."/>
        </authorList>
    </citation>
    <scope>NUCLEOTIDE SEQUENCE [LARGE SCALE GENOMIC DNA]</scope>
    <source>
        <strain evidence="7 9">LMG 25534</strain>
    </source>
</reference>
<gene>
    <name evidence="6" type="ORF">ATR_0500</name>
    <name evidence="7" type="ORF">CRU87_00220</name>
</gene>
<organism evidence="6 8">
    <name type="scientific">Aliarcobacter trophiarum LMG 25534</name>
    <dbReference type="NCBI Taxonomy" id="1032241"/>
    <lineage>
        <taxon>Bacteria</taxon>
        <taxon>Pseudomonadati</taxon>
        <taxon>Campylobacterota</taxon>
        <taxon>Epsilonproteobacteria</taxon>
        <taxon>Campylobacterales</taxon>
        <taxon>Arcobacteraceae</taxon>
        <taxon>Aliarcobacter</taxon>
    </lineage>
</organism>
<dbReference type="EMBL" id="CP031367">
    <property type="protein sequence ID" value="AXK48381.1"/>
    <property type="molecule type" value="Genomic_DNA"/>
</dbReference>
<feature type="transmembrane region" description="Helical" evidence="5">
    <location>
        <begin position="220"/>
        <end position="242"/>
    </location>
</feature>
<evidence type="ECO:0000256" key="1">
    <source>
        <dbReference type="ARBA" id="ARBA00004141"/>
    </source>
</evidence>
<feature type="transmembrane region" description="Helical" evidence="5">
    <location>
        <begin position="140"/>
        <end position="162"/>
    </location>
</feature>
<sequence length="261" mass="30400">MNEIEILKRSFEDFFTGSILKLAFIPLVVALIILYIMFFGVVGFGYESLQLLANSAQSGGEVLIDETAPFYIVWFTYLLIFFFKYSFVSTFAITLIYVIGAIFVFHLGIIFALLIIGFLTPSVVKILHKKHYSKLELTPFGTITNAITNALKAIFVMLFLYILFIPLYFIPFINILAFYLPLYYFFHKLLNFDVASTILSKEQYKEIYKKNPIPFRFRTLALYFISTVPFITLFIAVFYVVYLCHAYFIELEKIQRIDEVL</sequence>
<proteinExistence type="predicted"/>
<dbReference type="AlphaFoldDB" id="A0AAD0QJ68"/>
<accession>A0AAD0QJ68</accession>
<reference evidence="6 8" key="2">
    <citation type="submission" date="2018-07" db="EMBL/GenBank/DDBJ databases">
        <title>Complete genome of the Arcobacter trophiarum type strain LMG 25534.</title>
        <authorList>
            <person name="Miller W.G."/>
            <person name="Yee E."/>
        </authorList>
    </citation>
    <scope>NUCLEOTIDE SEQUENCE [LARGE SCALE GENOMIC DNA]</scope>
    <source>
        <strain evidence="6 8">LMG 25534</strain>
    </source>
</reference>
<evidence type="ECO:0000313" key="7">
    <source>
        <dbReference type="EMBL" id="RXJ92949.1"/>
    </source>
</evidence>
<evidence type="ECO:0000313" key="8">
    <source>
        <dbReference type="Proteomes" id="UP000254504"/>
    </source>
</evidence>
<dbReference type="InterPro" id="IPR059112">
    <property type="entry name" value="CysZ/EI24"/>
</dbReference>
<protein>
    <submittedName>
        <fullName evidence="6">Membrane protein (Etoposide-induced protein domain)</fullName>
    </submittedName>
</protein>